<dbReference type="InterPro" id="IPR023213">
    <property type="entry name" value="CAT-like_dom_sf"/>
</dbReference>
<dbReference type="OMA" id="IATHHAI"/>
<keyword evidence="2" id="KW-0012">Acyltransferase</keyword>
<dbReference type="InParanoid" id="A0A1U8AKU2"/>
<dbReference type="RefSeq" id="XP_010263233.1">
    <property type="nucleotide sequence ID" value="XM_010264931.2"/>
</dbReference>
<evidence type="ECO:0000313" key="3">
    <source>
        <dbReference type="Proteomes" id="UP000189703"/>
    </source>
</evidence>
<proteinExistence type="predicted"/>
<dbReference type="FunCoup" id="A0A1U8AKU2">
    <property type="interactions" value="363"/>
</dbReference>
<evidence type="ECO:0000256" key="2">
    <source>
        <dbReference type="ARBA" id="ARBA00023315"/>
    </source>
</evidence>
<keyword evidence="3" id="KW-1185">Reference proteome</keyword>
<dbReference type="InterPro" id="IPR051504">
    <property type="entry name" value="Plant_metabolite_acyltrans"/>
</dbReference>
<protein>
    <submittedName>
        <fullName evidence="4">Agmatine coumaroyltransferase-like</fullName>
    </submittedName>
</protein>
<dbReference type="Gene3D" id="3.30.559.10">
    <property type="entry name" value="Chloramphenicol acetyltransferase-like domain"/>
    <property type="match status" value="2"/>
</dbReference>
<dbReference type="GO" id="GO:0016747">
    <property type="term" value="F:acyltransferase activity, transferring groups other than amino-acyl groups"/>
    <property type="evidence" value="ECO:0007669"/>
    <property type="project" value="UniProtKB-ARBA"/>
</dbReference>
<dbReference type="OrthoDB" id="671439at2759"/>
<dbReference type="AlphaFoldDB" id="A0A1U8AKU2"/>
<evidence type="ECO:0000313" key="4">
    <source>
        <dbReference type="RefSeq" id="XP_010263233.1"/>
    </source>
</evidence>
<dbReference type="eggNOG" id="ENOG502QPXT">
    <property type="taxonomic scope" value="Eukaryota"/>
</dbReference>
<accession>A0A1U8AKU2</accession>
<evidence type="ECO:0000256" key="1">
    <source>
        <dbReference type="ARBA" id="ARBA00022679"/>
    </source>
</evidence>
<keyword evidence="1" id="KW-0808">Transferase</keyword>
<dbReference type="GeneID" id="104601559"/>
<sequence length="452" mass="50190">MGALPPKVKVLEMFSVAPPPQSVTEVSLPLTFFDLQWLRHPPLQILYFFRLTHFTETLLHNIKHSLSLTLQHFYALAGNLTWPRESEKPVLRFIDEDSVCLTLAECYSDFHRFSAKNYMWDVNEYQSLLPDLPTSDTLASAMALQVTVFPNSGVCVGITVHQAVADGNTITLFMKEWASSCRLGGGGDHPSPRLSYDRTIIKDSQGIERLLLTRLLESNLSEPKSQNRSLKLSENRDLFNIVQATFVLSSSDVERLRKWVVSGPDGDKYAKHTTRYALACAYVWICLVKAEGASRRKAHFVFSAGCRTRLDPPVPMTYFGNCIRANLVTMDMSQLLGEDGMAVAVEAIDKTVKQLDNGVLRDLAETDSAITAAARSERLVSVSWSPKLSVYDIDFGWGKPRKVEIASVWKSGAFSMVESRDGDGGVEVGLALGRKQMHVFASLFVSGLEATG</sequence>
<dbReference type="PANTHER" id="PTHR31625">
    <property type="match status" value="1"/>
</dbReference>
<dbReference type="KEGG" id="nnu:104601559"/>
<dbReference type="Pfam" id="PF02458">
    <property type="entry name" value="Transferase"/>
    <property type="match status" value="1"/>
</dbReference>
<reference evidence="4" key="1">
    <citation type="submission" date="2025-08" db="UniProtKB">
        <authorList>
            <consortium name="RefSeq"/>
        </authorList>
    </citation>
    <scope>IDENTIFICATION</scope>
</reference>
<name>A0A1U8AKU2_NELNU</name>
<dbReference type="Proteomes" id="UP000189703">
    <property type="component" value="Unplaced"/>
</dbReference>
<organism evidence="3 4">
    <name type="scientific">Nelumbo nucifera</name>
    <name type="common">Sacred lotus</name>
    <dbReference type="NCBI Taxonomy" id="4432"/>
    <lineage>
        <taxon>Eukaryota</taxon>
        <taxon>Viridiplantae</taxon>
        <taxon>Streptophyta</taxon>
        <taxon>Embryophyta</taxon>
        <taxon>Tracheophyta</taxon>
        <taxon>Spermatophyta</taxon>
        <taxon>Magnoliopsida</taxon>
        <taxon>Proteales</taxon>
        <taxon>Nelumbonaceae</taxon>
        <taxon>Nelumbo</taxon>
    </lineage>
</organism>
<gene>
    <name evidence="4" type="primary">LOC104601559</name>
</gene>